<evidence type="ECO:0000313" key="1">
    <source>
        <dbReference type="EMBL" id="CRX36893.1"/>
    </source>
</evidence>
<dbReference type="InterPro" id="IPR006439">
    <property type="entry name" value="HAD-SF_hydro_IA"/>
</dbReference>
<dbReference type="InterPro" id="IPR027706">
    <property type="entry name" value="PGP_Pase"/>
</dbReference>
<name>A0A0G7ZMS5_9MOLU</name>
<dbReference type="InterPro" id="IPR023214">
    <property type="entry name" value="HAD_sf"/>
</dbReference>
<dbReference type="EMBL" id="CWGI01000001">
    <property type="protein sequence ID" value="CRX36893.1"/>
    <property type="molecule type" value="Genomic_DNA"/>
</dbReference>
<dbReference type="Gene3D" id="3.40.50.1000">
    <property type="entry name" value="HAD superfamily/HAD-like"/>
    <property type="match status" value="1"/>
</dbReference>
<evidence type="ECO:0000313" key="2">
    <source>
        <dbReference type="Proteomes" id="UP000242141"/>
    </source>
</evidence>
<dbReference type="InterPro" id="IPR010021">
    <property type="entry name" value="PGPP1/Gep4"/>
</dbReference>
<proteinExistence type="predicted"/>
<dbReference type="SUPFAM" id="SSF56784">
    <property type="entry name" value="HAD-like"/>
    <property type="match status" value="1"/>
</dbReference>
<organism evidence="1 2">
    <name type="scientific">Candidatus Hepatoplasma crinochetorum</name>
    <dbReference type="NCBI Taxonomy" id="295596"/>
    <lineage>
        <taxon>Bacteria</taxon>
        <taxon>Bacillati</taxon>
        <taxon>Mycoplasmatota</taxon>
        <taxon>Mollicutes</taxon>
        <taxon>Candidatus Hepatoplasmataceae</taxon>
        <taxon>Candidatus Hepatoplasma</taxon>
    </lineage>
</organism>
<dbReference type="NCBIfam" id="TIGR01549">
    <property type="entry name" value="HAD-SF-IA-v1"/>
    <property type="match status" value="1"/>
</dbReference>
<dbReference type="AlphaFoldDB" id="A0A0G7ZMS5"/>
<gene>
    <name evidence="1" type="ORF">HEPPS_00920</name>
</gene>
<sequence>MKTKKNKNIDDKLKKKNSSFLLSFFIDYFKPSTYVNSILDIDLDELKNQGIKLIICDLDNTLVPHFRKFPTNSSIKFIENVKDHQFKFVIISNNTEKRVKFFAEKLGIKEDYIANAKKPFPKKTKKFLEEKFQGKYKNSEIVIIGDMIITDIFVANILRINSILVPPLLEPEKFMNKILSFTEKKVFKRLSRENLITTKPNYQNNDNLDKYELL</sequence>
<reference evidence="2" key="1">
    <citation type="submission" date="2015-05" db="EMBL/GenBank/DDBJ databases">
        <authorList>
            <person name="Collingro A."/>
        </authorList>
    </citation>
    <scope>NUCLEOTIDE SEQUENCE [LARGE SCALE GENOMIC DNA]</scope>
    <source>
        <strain evidence="2">Ps</strain>
    </source>
</reference>
<dbReference type="GO" id="GO:0008962">
    <property type="term" value="F:phosphatidylglycerophosphatase activity"/>
    <property type="evidence" value="ECO:0007669"/>
    <property type="project" value="InterPro"/>
</dbReference>
<dbReference type="Pfam" id="PF09419">
    <property type="entry name" value="PGP_phosphatase"/>
    <property type="match status" value="1"/>
</dbReference>
<dbReference type="InterPro" id="IPR036412">
    <property type="entry name" value="HAD-like_sf"/>
</dbReference>
<protein>
    <submittedName>
        <fullName evidence="1">| / HAD phosphatase, family IIIA / 379082:379726 Reverse</fullName>
    </submittedName>
</protein>
<keyword evidence="2" id="KW-1185">Reference proteome</keyword>
<dbReference type="Proteomes" id="UP000242141">
    <property type="component" value="Unassembled WGS sequence"/>
</dbReference>
<accession>A0A0G7ZMS5</accession>
<dbReference type="NCBIfam" id="TIGR01668">
    <property type="entry name" value="YqeG_hyp_ppase"/>
    <property type="match status" value="1"/>
</dbReference>